<dbReference type="Proteomes" id="UP000234323">
    <property type="component" value="Unassembled WGS sequence"/>
</dbReference>
<keyword evidence="2" id="KW-1185">Reference proteome</keyword>
<reference evidence="1 2" key="1">
    <citation type="submission" date="2015-10" db="EMBL/GenBank/DDBJ databases">
        <title>Genome analyses suggest a sexual origin of heterokaryosis in a supposedly ancient asexual fungus.</title>
        <authorList>
            <person name="Ropars J."/>
            <person name="Sedzielewska K."/>
            <person name="Noel J."/>
            <person name="Charron P."/>
            <person name="Farinelli L."/>
            <person name="Marton T."/>
            <person name="Kruger M."/>
            <person name="Pelin A."/>
            <person name="Brachmann A."/>
            <person name="Corradi N."/>
        </authorList>
    </citation>
    <scope>NUCLEOTIDE SEQUENCE [LARGE SCALE GENOMIC DNA]</scope>
    <source>
        <strain evidence="1 2">A4</strain>
    </source>
</reference>
<sequence>MTYTGTDQSRNAEEFHRTAIACLSEDENFELKKKIGSTFVFNVDFENRNSLKNSVEQSITVTMGSFKLISKYENCKLENMPIILIIDGIFLIPLYTTMITDLVDSILRITHCKHVYLPVASLDPPTIIKDNIVTSIFQTDDHIIKILVNNCKGYRRALEVLQEILKGHDI</sequence>
<protein>
    <submittedName>
        <fullName evidence="1">Uncharacterized protein</fullName>
    </submittedName>
</protein>
<gene>
    <name evidence="1" type="ORF">RhiirA4_489558</name>
</gene>
<accession>A0A2I1HUW5</accession>
<comment type="caution">
    <text evidence="1">The sequence shown here is derived from an EMBL/GenBank/DDBJ whole genome shotgun (WGS) entry which is preliminary data.</text>
</comment>
<dbReference type="EMBL" id="LLXI01007681">
    <property type="protein sequence ID" value="PKY62667.1"/>
    <property type="molecule type" value="Genomic_DNA"/>
</dbReference>
<evidence type="ECO:0000313" key="1">
    <source>
        <dbReference type="EMBL" id="PKY62667.1"/>
    </source>
</evidence>
<organism evidence="1 2">
    <name type="scientific">Rhizophagus irregularis</name>
    <dbReference type="NCBI Taxonomy" id="588596"/>
    <lineage>
        <taxon>Eukaryota</taxon>
        <taxon>Fungi</taxon>
        <taxon>Fungi incertae sedis</taxon>
        <taxon>Mucoromycota</taxon>
        <taxon>Glomeromycotina</taxon>
        <taxon>Glomeromycetes</taxon>
        <taxon>Glomerales</taxon>
        <taxon>Glomeraceae</taxon>
        <taxon>Rhizophagus</taxon>
    </lineage>
</organism>
<dbReference type="AlphaFoldDB" id="A0A2I1HUW5"/>
<name>A0A2I1HUW5_9GLOM</name>
<evidence type="ECO:0000313" key="2">
    <source>
        <dbReference type="Proteomes" id="UP000234323"/>
    </source>
</evidence>
<proteinExistence type="predicted"/>